<dbReference type="GO" id="GO:0008237">
    <property type="term" value="F:metallopeptidase activity"/>
    <property type="evidence" value="ECO:0007669"/>
    <property type="project" value="UniProtKB-KW"/>
</dbReference>
<protein>
    <submittedName>
        <fullName evidence="7">Metalloprotease</fullName>
    </submittedName>
</protein>
<feature type="compositionally biased region" description="Basic and acidic residues" evidence="5">
    <location>
        <begin position="1"/>
        <end position="10"/>
    </location>
</feature>
<evidence type="ECO:0000313" key="7">
    <source>
        <dbReference type="EMBL" id="RVT98343.1"/>
    </source>
</evidence>
<keyword evidence="7" id="KW-0482">Metalloprotease</keyword>
<dbReference type="Pfam" id="PF04228">
    <property type="entry name" value="Zn_peptidase"/>
    <property type="match status" value="1"/>
</dbReference>
<sequence length="281" mass="30997">MKWLGRRESGNTEEGSGGGRGLAMGGGLVGIIAAAIYFFTGIDPSQVLNQGQQSTEQTTTKGSDPNDPQKQFVRVVLADTEDIWNQLFSQMGRDYEEPVLHFFEGAVSTQGCGFAQSATGPFYCPGDRKVYIDLSFFDELQNRFGAGGDFARAYVIAHEVGHHVQQLLGTSQKLEEARGRVSETEYNKLSVMLELQADFYAGVFAHYEQSTKNVLEAGDIEEALNAANQIGDDRLQQESSGRVEPDSFTHGTSEQRKYWFNKGYQTGDISQGDTFNDPSLR</sequence>
<dbReference type="AlphaFoldDB" id="A0A3S2UJG3"/>
<dbReference type="EMBL" id="SACK01000008">
    <property type="protein sequence ID" value="RVT98343.1"/>
    <property type="molecule type" value="Genomic_DNA"/>
</dbReference>
<feature type="region of interest" description="Disordered" evidence="5">
    <location>
        <begin position="1"/>
        <end position="20"/>
    </location>
</feature>
<keyword evidence="2 6" id="KW-0812">Transmembrane</keyword>
<evidence type="ECO:0000256" key="4">
    <source>
        <dbReference type="ARBA" id="ARBA00023136"/>
    </source>
</evidence>
<keyword evidence="8" id="KW-1185">Reference proteome</keyword>
<dbReference type="RefSeq" id="WP_127706842.1">
    <property type="nucleotide sequence ID" value="NZ_SACK01000008.1"/>
</dbReference>
<reference evidence="7 8" key="1">
    <citation type="submission" date="2019-01" db="EMBL/GenBank/DDBJ databases">
        <authorList>
            <person name="Chen W.-M."/>
        </authorList>
    </citation>
    <scope>NUCLEOTIDE SEQUENCE [LARGE SCALE GENOMIC DNA]</scope>
    <source>
        <strain evidence="7 8">YBJ-36</strain>
    </source>
</reference>
<dbReference type="GO" id="GO:0006508">
    <property type="term" value="P:proteolysis"/>
    <property type="evidence" value="ECO:0007669"/>
    <property type="project" value="UniProtKB-KW"/>
</dbReference>
<feature type="region of interest" description="Disordered" evidence="5">
    <location>
        <begin position="49"/>
        <end position="69"/>
    </location>
</feature>
<evidence type="ECO:0000313" key="8">
    <source>
        <dbReference type="Proteomes" id="UP000282759"/>
    </source>
</evidence>
<dbReference type="PANTHER" id="PTHR30168:SF0">
    <property type="entry name" value="INNER MEMBRANE PROTEIN"/>
    <property type="match status" value="1"/>
</dbReference>
<name>A0A3S2UJG3_9SPHI</name>
<comment type="caution">
    <text evidence="7">The sequence shown here is derived from an EMBL/GenBank/DDBJ whole genome shotgun (WGS) entry which is preliminary data.</text>
</comment>
<keyword evidence="3 6" id="KW-1133">Transmembrane helix</keyword>
<dbReference type="OrthoDB" id="9774900at2"/>
<keyword evidence="7" id="KW-0378">Hydrolase</keyword>
<organism evidence="7 8">
    <name type="scientific">Mucilaginibacter limnophilus</name>
    <dbReference type="NCBI Taxonomy" id="1932778"/>
    <lineage>
        <taxon>Bacteria</taxon>
        <taxon>Pseudomonadati</taxon>
        <taxon>Bacteroidota</taxon>
        <taxon>Sphingobacteriia</taxon>
        <taxon>Sphingobacteriales</taxon>
        <taxon>Sphingobacteriaceae</taxon>
        <taxon>Mucilaginibacter</taxon>
    </lineage>
</organism>
<accession>A0A3S2UJG3</accession>
<proteinExistence type="predicted"/>
<feature type="region of interest" description="Disordered" evidence="5">
    <location>
        <begin position="232"/>
        <end position="254"/>
    </location>
</feature>
<dbReference type="SUPFAM" id="SSF55486">
    <property type="entry name" value="Metalloproteases ('zincins'), catalytic domain"/>
    <property type="match status" value="1"/>
</dbReference>
<evidence type="ECO:0000256" key="1">
    <source>
        <dbReference type="ARBA" id="ARBA00004167"/>
    </source>
</evidence>
<dbReference type="GO" id="GO:0016020">
    <property type="term" value="C:membrane"/>
    <property type="evidence" value="ECO:0007669"/>
    <property type="project" value="UniProtKB-SubCell"/>
</dbReference>
<dbReference type="InterPro" id="IPR007343">
    <property type="entry name" value="Uncharacterised_pept_Zn_put"/>
</dbReference>
<evidence type="ECO:0000256" key="3">
    <source>
        <dbReference type="ARBA" id="ARBA00022989"/>
    </source>
</evidence>
<gene>
    <name evidence="7" type="ORF">EOD41_16240</name>
</gene>
<keyword evidence="7" id="KW-0645">Protease</keyword>
<evidence type="ECO:0000256" key="6">
    <source>
        <dbReference type="SAM" id="Phobius"/>
    </source>
</evidence>
<dbReference type="PANTHER" id="PTHR30168">
    <property type="entry name" value="PUTATIVE MEMBRANE PROTEIN YPFJ"/>
    <property type="match status" value="1"/>
</dbReference>
<comment type="subcellular location">
    <subcellularLocation>
        <location evidence="1">Membrane</location>
        <topology evidence="1">Single-pass membrane protein</topology>
    </subcellularLocation>
</comment>
<feature type="transmembrane region" description="Helical" evidence="6">
    <location>
        <begin position="21"/>
        <end position="40"/>
    </location>
</feature>
<dbReference type="Proteomes" id="UP000282759">
    <property type="component" value="Unassembled WGS sequence"/>
</dbReference>
<evidence type="ECO:0000256" key="5">
    <source>
        <dbReference type="SAM" id="MobiDB-lite"/>
    </source>
</evidence>
<keyword evidence="4 6" id="KW-0472">Membrane</keyword>
<evidence type="ECO:0000256" key="2">
    <source>
        <dbReference type="ARBA" id="ARBA00022692"/>
    </source>
</evidence>